<dbReference type="SUPFAM" id="SSF88713">
    <property type="entry name" value="Glycoside hydrolase/deacetylase"/>
    <property type="match status" value="1"/>
</dbReference>
<dbReference type="GO" id="GO:0016810">
    <property type="term" value="F:hydrolase activity, acting on carbon-nitrogen (but not peptide) bonds"/>
    <property type="evidence" value="ECO:0007669"/>
    <property type="project" value="InterPro"/>
</dbReference>
<accession>A0A193BUU7</accession>
<dbReference type="InterPro" id="IPR011330">
    <property type="entry name" value="Glyco_hydro/deAcase_b/a-brl"/>
</dbReference>
<dbReference type="STRING" id="31958.SD37_10300"/>
<dbReference type="Proteomes" id="UP000093695">
    <property type="component" value="Chromosome"/>
</dbReference>
<protein>
    <submittedName>
        <fullName evidence="2">Polysaccharide deacetylase</fullName>
    </submittedName>
</protein>
<dbReference type="PROSITE" id="PS51677">
    <property type="entry name" value="NODB"/>
    <property type="match status" value="1"/>
</dbReference>
<evidence type="ECO:0000313" key="2">
    <source>
        <dbReference type="EMBL" id="ANN15992.1"/>
    </source>
</evidence>
<dbReference type="KEGG" id="aori:SD37_10300"/>
<dbReference type="PANTHER" id="PTHR47561:SF1">
    <property type="entry name" value="POLYSACCHARIDE DEACETYLASE FAMILY PROTEIN (AFU_ORTHOLOGUE AFUA_6G05030)"/>
    <property type="match status" value="1"/>
</dbReference>
<reference evidence="2 3" key="1">
    <citation type="journal article" date="2015" name="Genome Announc.">
        <title>Draft Genome Sequence of Norvancomycin-Producing Strain Amycolatopsis orientalis CPCC200066.</title>
        <authorList>
            <person name="Lei X."/>
            <person name="Yuan F."/>
            <person name="Shi Y."/>
            <person name="Li X."/>
            <person name="Wang L."/>
            <person name="Hong B."/>
        </authorList>
    </citation>
    <scope>NUCLEOTIDE SEQUENCE [LARGE SCALE GENOMIC DNA]</scope>
    <source>
        <strain evidence="2 3">B-37</strain>
    </source>
</reference>
<keyword evidence="3" id="KW-1185">Reference proteome</keyword>
<dbReference type="CDD" id="cd10938">
    <property type="entry name" value="CE4_HpPgdA_like"/>
    <property type="match status" value="1"/>
</dbReference>
<feature type="domain" description="NodB homology" evidence="1">
    <location>
        <begin position="62"/>
        <end position="301"/>
    </location>
</feature>
<dbReference type="Gene3D" id="3.20.20.370">
    <property type="entry name" value="Glycoside hydrolase/deacetylase"/>
    <property type="match status" value="1"/>
</dbReference>
<dbReference type="PANTHER" id="PTHR47561">
    <property type="entry name" value="POLYSACCHARIDE DEACETYLASE FAMILY PROTEIN (AFU_ORTHOLOGUE AFUA_6G05030)"/>
    <property type="match status" value="1"/>
</dbReference>
<evidence type="ECO:0000313" key="3">
    <source>
        <dbReference type="Proteomes" id="UP000093695"/>
    </source>
</evidence>
<organism evidence="2 3">
    <name type="scientific">Amycolatopsis orientalis</name>
    <name type="common">Nocardia orientalis</name>
    <dbReference type="NCBI Taxonomy" id="31958"/>
    <lineage>
        <taxon>Bacteria</taxon>
        <taxon>Bacillati</taxon>
        <taxon>Actinomycetota</taxon>
        <taxon>Actinomycetes</taxon>
        <taxon>Pseudonocardiales</taxon>
        <taxon>Pseudonocardiaceae</taxon>
        <taxon>Amycolatopsis</taxon>
    </lineage>
</organism>
<dbReference type="InterPro" id="IPR037950">
    <property type="entry name" value="PgdA-like"/>
</dbReference>
<dbReference type="EMBL" id="CP016174">
    <property type="protein sequence ID" value="ANN15992.1"/>
    <property type="molecule type" value="Genomic_DNA"/>
</dbReference>
<name>A0A193BUU7_AMYOR</name>
<dbReference type="Pfam" id="PF01522">
    <property type="entry name" value="Polysacc_deac_1"/>
    <property type="match status" value="1"/>
</dbReference>
<gene>
    <name evidence="2" type="ORF">SD37_10300</name>
</gene>
<dbReference type="InterPro" id="IPR002509">
    <property type="entry name" value="NODB_dom"/>
</dbReference>
<proteinExistence type="predicted"/>
<sequence length="301" mass="33350">MSTSNSFPWEWTEEKWRSMVDEVGASNALDRGVWPRNATVAVAISVDVDNETLVLSQGGDGPGLLSQGRYGARVGLPRVLETLRRLSVPATFFYPVVSTELDPAGLAAVKADGHEIGLHGWIHEKCGDLTAGQERELALRCADAMETAAGTRPVGLRTPYWDFTPHTLPIIRELGLEYDSSLMADDQPYELLHRGEQTGVTEVPVSWVRDDAPYFPDDALGKQVLAPREVLRIWQDEFDLAYTEGGLFSLALHPHIIGHRSRITVLRELLSYIASHSGVWFGTHADVARHAAARREHPARR</sequence>
<evidence type="ECO:0000259" key="1">
    <source>
        <dbReference type="PROSITE" id="PS51677"/>
    </source>
</evidence>
<dbReference type="AlphaFoldDB" id="A0A193BUU7"/>
<dbReference type="GO" id="GO:0005975">
    <property type="term" value="P:carbohydrate metabolic process"/>
    <property type="evidence" value="ECO:0007669"/>
    <property type="project" value="InterPro"/>
</dbReference>